<keyword evidence="5" id="KW-1185">Reference proteome</keyword>
<evidence type="ECO:0000313" key="5">
    <source>
        <dbReference type="Proteomes" id="UP000017819"/>
    </source>
</evidence>
<evidence type="ECO:0000256" key="1">
    <source>
        <dbReference type="SAM" id="Coils"/>
    </source>
</evidence>
<keyword evidence="3" id="KW-0472">Membrane</keyword>
<feature type="coiled-coil region" evidence="1">
    <location>
        <begin position="329"/>
        <end position="380"/>
    </location>
</feature>
<feature type="transmembrane region" description="Helical" evidence="3">
    <location>
        <begin position="20"/>
        <end position="39"/>
    </location>
</feature>
<dbReference type="GO" id="GO:0004713">
    <property type="term" value="F:protein tyrosine kinase activity"/>
    <property type="evidence" value="ECO:0007669"/>
    <property type="project" value="TreeGrafter"/>
</dbReference>
<dbReference type="AlphaFoldDB" id="V4RIE5"/>
<reference evidence="4 5" key="1">
    <citation type="journal article" date="2014" name="Genome Announc.">
        <title>Draft Genome Sequence of Lutibaculum baratangense Strain AMV1T, Isolated from a Mud Volcano in Andamans, India.</title>
        <authorList>
            <person name="Singh A."/>
            <person name="Sreenivas A."/>
            <person name="Sathyanarayana Reddy G."/>
            <person name="Pinnaka A.K."/>
            <person name="Shivaji S."/>
        </authorList>
    </citation>
    <scope>NUCLEOTIDE SEQUENCE [LARGE SCALE GENOMIC DNA]</scope>
    <source>
        <strain evidence="4 5">AMV1</strain>
    </source>
</reference>
<feature type="transmembrane region" description="Helical" evidence="3">
    <location>
        <begin position="418"/>
        <end position="438"/>
    </location>
</feature>
<dbReference type="eggNOG" id="COG3206">
    <property type="taxonomic scope" value="Bacteria"/>
</dbReference>
<accession>V4RIE5</accession>
<organism evidence="4 5">
    <name type="scientific">Lutibaculum baratangense AMV1</name>
    <dbReference type="NCBI Taxonomy" id="631454"/>
    <lineage>
        <taxon>Bacteria</taxon>
        <taxon>Pseudomonadati</taxon>
        <taxon>Pseudomonadota</taxon>
        <taxon>Alphaproteobacteria</taxon>
        <taxon>Hyphomicrobiales</taxon>
        <taxon>Tepidamorphaceae</taxon>
        <taxon>Lutibaculum</taxon>
    </lineage>
</organism>
<proteinExistence type="predicted"/>
<protein>
    <recommendedName>
        <fullName evidence="6">Polysaccharide chain length determinant N-terminal domain-containing protein</fullName>
    </recommendedName>
</protein>
<keyword evidence="1" id="KW-0175">Coiled coil</keyword>
<feature type="region of interest" description="Disordered" evidence="2">
    <location>
        <begin position="519"/>
        <end position="540"/>
    </location>
</feature>
<dbReference type="OrthoDB" id="8114194at2"/>
<comment type="caution">
    <text evidence="4">The sequence shown here is derived from an EMBL/GenBank/DDBJ whole genome shotgun (WGS) entry which is preliminary data.</text>
</comment>
<evidence type="ECO:0000256" key="3">
    <source>
        <dbReference type="SAM" id="Phobius"/>
    </source>
</evidence>
<dbReference type="STRING" id="631454.N177_3123"/>
<dbReference type="InterPro" id="IPR050445">
    <property type="entry name" value="Bact_polysacc_biosynth/exp"/>
</dbReference>
<name>V4RIE5_9HYPH</name>
<keyword evidence="3" id="KW-0812">Transmembrane</keyword>
<evidence type="ECO:0008006" key="6">
    <source>
        <dbReference type="Google" id="ProtNLM"/>
    </source>
</evidence>
<dbReference type="GO" id="GO:0005886">
    <property type="term" value="C:plasma membrane"/>
    <property type="evidence" value="ECO:0007669"/>
    <property type="project" value="TreeGrafter"/>
</dbReference>
<keyword evidence="3" id="KW-1133">Transmembrane helix</keyword>
<dbReference type="Proteomes" id="UP000017819">
    <property type="component" value="Unassembled WGS sequence"/>
</dbReference>
<evidence type="ECO:0000313" key="4">
    <source>
        <dbReference type="EMBL" id="ESR23055.1"/>
    </source>
</evidence>
<sequence>MQGMIDLRFYVWLFLRRLPVIIVITSTFAAVGVMTALSLPEVYRAGGQILLEPALVSTEPGTATAPANSVAQLQVILQAVTGREALLDLADRFDIYAEEDDLEDVDKVDDMRGRVGIDQIRFDTGDSGAGAIAFGISFDAEDPELAASVANEIISDILDEDLARRRARVQEALAFFREDVDRLAGRMQQNSSQIRAFKDANVEALPENLKTYLEQRQSQRTRLAAVQREEAALRGQRAGLQELLRTRGFVASETAPSPQERLLAQLQSDLVKQRLVFADDSPTIVAIRKQIEHLQAVLAGDPSGAADDAVPARPLAPADLQLVELDAELTKVSQEKEGLADSLRAIEAQIEAMPANEVLLGDLEREARTLEAEYAAAVSRLAQASTAEQMELQLKGERLSLLEAAIPPEKRLSPKRTLIVLGAAAVGGLLAVMMVAAAELANSRIRTPSELRRMLDIEPIVAIPRLRTSAELGRTRLLWLGLVAVTVALPIFAEPQRREAAQAVGGLLEAMFAGRVPISGTDSGGSGDPEADVIGENREG</sequence>
<dbReference type="PANTHER" id="PTHR32309:SF13">
    <property type="entry name" value="FERRIC ENTEROBACTIN TRANSPORT PROTEIN FEPE"/>
    <property type="match status" value="1"/>
</dbReference>
<evidence type="ECO:0000256" key="2">
    <source>
        <dbReference type="SAM" id="MobiDB-lite"/>
    </source>
</evidence>
<dbReference type="EMBL" id="AWXZ01000039">
    <property type="protein sequence ID" value="ESR23055.1"/>
    <property type="molecule type" value="Genomic_DNA"/>
</dbReference>
<dbReference type="PANTHER" id="PTHR32309">
    <property type="entry name" value="TYROSINE-PROTEIN KINASE"/>
    <property type="match status" value="1"/>
</dbReference>
<gene>
    <name evidence="4" type="ORF">N177_3123</name>
</gene>